<dbReference type="KEGG" id="avu:BK816_02335"/>
<proteinExistence type="predicted"/>
<evidence type="ECO:0000259" key="2">
    <source>
        <dbReference type="Pfam" id="PF18741"/>
    </source>
</evidence>
<dbReference type="OrthoDB" id="9757917at2"/>
<feature type="domain" description="Restriction endonuclease type II-like" evidence="2">
    <location>
        <begin position="1167"/>
        <end position="1260"/>
    </location>
</feature>
<accession>A0A1D9MIW3</accession>
<keyword evidence="4" id="KW-1185">Reference proteome</keyword>
<name>A0A1D9MIW3_9ACTO</name>
<dbReference type="RefSeq" id="WP_071163747.1">
    <property type="nucleotide sequence ID" value="NZ_CP017812.1"/>
</dbReference>
<evidence type="ECO:0000313" key="4">
    <source>
        <dbReference type="Proteomes" id="UP000176288"/>
    </source>
</evidence>
<dbReference type="EMBL" id="CP017812">
    <property type="protein sequence ID" value="AOZ72281.1"/>
    <property type="molecule type" value="Genomic_DNA"/>
</dbReference>
<feature type="region of interest" description="Disordered" evidence="1">
    <location>
        <begin position="1297"/>
        <end position="1319"/>
    </location>
</feature>
<protein>
    <recommendedName>
        <fullName evidence="2">Restriction endonuclease type II-like domain-containing protein</fullName>
    </recommendedName>
</protein>
<sequence>MSKREETAPQVDQTVAPQGLVLDPKIMDVCEQWQTELMEHTPRNGGRMPILDLTHAHPSGLAQLYTERVVPLSNLLREPTAYKYGQRQLRALMQSAGARAAEYGIATIHLAVGVAYWLDSQSEPDANGKPTNEKSSPVFLRPVVVGGDENEYTVTLQPAVMVSPDLLQALKQARIDLTEDDLIRAAYSRQGFSPTPALDLLRTTCAQSDMQSVQIYEHLLVGLYANPLAAVIDAYDQPEKLQESTLVRALAGDRQACIDLDEQLPVFNGADRDPDQEKGIGDLDPTGQHILEVARAKRSFVVDAPPGTDIQGLVAALVVDQAMAQGSCLYTTTDLSNAHALVATLDAHRMRHLVADLTDARNWQKHLQESIQGALDYLFTTPPPSELQPIPDSFEGDDAQDLLASSAAMRAPMLEAQMAEASASDEANETMMDVTGMRTQLRARRDTMSRYTTHLHREHEVWGASPHKALQVLADLIGMHPAPRTKVRLPEEVCRLIHADGGAAARTALEDAAALGLFTPSKTRHAWRDAQIEDEQLVPEVVSAVEALQNGELSSLRLAMSRTASETGLRPATTLAAWQEQLEMLDGVREALDIFSPMIFERSAADMIIATATPKWRRDHGLNMGMTMRRRLTKQAKEMVRPGREIPDLNAALRQVQEQRQIWQRHAEAGGWPRLPGNLDQMKRDTEIAAAHVKLLSGALSTHRGDLTQMEVGDLAQIVSQLAQETAGAYSLPAWHEINSRIANLGLTEFVRDMQDRGVTSEMLVPELDLAWWASVLMLMLRDDSDFKAMDGPTLERLTAQLRDLDRAQVESLTGAVIRMARARTLSVAQAHATELDEVQDYLLDNRAPDMMLLLERHPWLWDMLPIRVMPPVLATQLFSSTFPSLVLDRVGMVPAAQMMPLLSRAQTVVALGDPRIVSGGLWQGLCEVLPHVQAPAARTRTHQSVATLLARHGYAQWVAPIPTPRPLSRISLVSVEGRGTPALGSSVVESTSPEVQRVVDMVIDHALTSPEQSLAVIALNERHAQLLSEAILSAVAGSLSVDAFFRTDKPEPFVVADPHNAQGIERDRIILSLGYGKTPHGRLIHDFGAVSQSEGKVLLASLLATVRNDLTVVTAFSLDDVDPKRMDTPGNKMLWDILQLAANNEGLDTGGWDTLSEAPDRLLVDLAERMYRMGLDVVPNLGIEGGFRIPLALGHPDVPGELLVAVLTDDPIYVREPSLRVRDRHVIERLEANGWVVKRVFSTAAFANPQAEAEALLETVLDAVDLRLGRTNGPDTNEMAPMQVPQDISDWEANEEAQRVAAATGAETSGEQSNDAGLASDDLAAGAQASADELNGVHEAEIQPEQSAEGADNAKAASSPADGVMTDESWQAVDSQALGFDRDDEMAGEAVSASANEIIEPDPVTGQLRLPGEDVGVEMPKMLANLQAKDRGPKPAIATGLPLSAYSDFQLDEMLRWVAADGLPRTEEQYVHDLHRALGLTRTGRQVNAVLGHVIRRNSGELHWQETTVPSFDEVLDNQDD</sequence>
<dbReference type="Proteomes" id="UP000176288">
    <property type="component" value="Chromosome"/>
</dbReference>
<organism evidence="3 4">
    <name type="scientific">Boudabousia tangfeifanii</name>
    <dbReference type="NCBI Taxonomy" id="1912795"/>
    <lineage>
        <taxon>Bacteria</taxon>
        <taxon>Bacillati</taxon>
        <taxon>Actinomycetota</taxon>
        <taxon>Actinomycetes</taxon>
        <taxon>Actinomycetales</taxon>
        <taxon>Actinomycetaceae</taxon>
        <taxon>Boudabousia</taxon>
    </lineage>
</organism>
<dbReference type="STRING" id="1912795.BK816_02335"/>
<dbReference type="InterPro" id="IPR049468">
    <property type="entry name" value="Restrct_endonuc-II-like_dom"/>
</dbReference>
<feature type="region of interest" description="Disordered" evidence="1">
    <location>
        <begin position="1345"/>
        <end position="1367"/>
    </location>
</feature>
<evidence type="ECO:0000256" key="1">
    <source>
        <dbReference type="SAM" id="MobiDB-lite"/>
    </source>
</evidence>
<dbReference type="Pfam" id="PF18741">
    <property type="entry name" value="MTES_1575"/>
    <property type="match status" value="1"/>
</dbReference>
<reference evidence="3 4" key="1">
    <citation type="submission" date="2016-10" db="EMBL/GenBank/DDBJ databases">
        <title>Actinomyces aegypiusis sp. nov., isolated from the Aegypius monachus in Qinghai Tibet Plateau China.</title>
        <authorList>
            <person name="Wang Y."/>
        </authorList>
    </citation>
    <scope>NUCLEOTIDE SEQUENCE [LARGE SCALE GENOMIC DNA]</scope>
    <source>
        <strain evidence="3 4">VUL4_3</strain>
    </source>
</reference>
<evidence type="ECO:0000313" key="3">
    <source>
        <dbReference type="EMBL" id="AOZ72281.1"/>
    </source>
</evidence>
<gene>
    <name evidence="3" type="ORF">BK816_02335</name>
</gene>